<dbReference type="InterPro" id="IPR016195">
    <property type="entry name" value="Pol/histidinol_Pase-like"/>
</dbReference>
<dbReference type="InterPro" id="IPR016667">
    <property type="entry name" value="Caps_polysacc_synth_CpsB/CapC"/>
</dbReference>
<gene>
    <name evidence="6" type="ORF">LLJM1_03975</name>
</gene>
<geneLocation type="plasmid" evidence="7">
    <name>pmpjm1</name>
</geneLocation>
<dbReference type="PIRSF" id="PIRSF016557">
    <property type="entry name" value="Caps_synth_CpsB"/>
    <property type="match status" value="1"/>
</dbReference>
<dbReference type="EMBL" id="CP016746">
    <property type="protein sequence ID" value="ARE27123.1"/>
    <property type="molecule type" value="Genomic_DNA"/>
</dbReference>
<keyword evidence="6" id="KW-0614">Plasmid</keyword>
<evidence type="ECO:0000256" key="5">
    <source>
        <dbReference type="PIRNR" id="PIRNR016557"/>
    </source>
</evidence>
<dbReference type="PANTHER" id="PTHR39181:SF1">
    <property type="entry name" value="TYROSINE-PROTEIN PHOSPHATASE YWQE"/>
    <property type="match status" value="1"/>
</dbReference>
<comment type="catalytic activity">
    <reaction evidence="4 5">
        <text>O-phospho-L-tyrosyl-[protein] + H2O = L-tyrosyl-[protein] + phosphate</text>
        <dbReference type="Rhea" id="RHEA:10684"/>
        <dbReference type="Rhea" id="RHEA-COMP:10136"/>
        <dbReference type="Rhea" id="RHEA-COMP:20101"/>
        <dbReference type="ChEBI" id="CHEBI:15377"/>
        <dbReference type="ChEBI" id="CHEBI:43474"/>
        <dbReference type="ChEBI" id="CHEBI:46858"/>
        <dbReference type="ChEBI" id="CHEBI:61978"/>
        <dbReference type="EC" id="3.1.3.48"/>
    </reaction>
</comment>
<evidence type="ECO:0000256" key="1">
    <source>
        <dbReference type="ARBA" id="ARBA00005750"/>
    </source>
</evidence>
<keyword evidence="2 5" id="KW-0378">Hydrolase</keyword>
<keyword evidence="3 5" id="KW-0904">Protein phosphatase</keyword>
<protein>
    <recommendedName>
        <fullName evidence="5">Tyrosine-protein phosphatase</fullName>
        <ecNumber evidence="5">3.1.3.48</ecNumber>
    </recommendedName>
</protein>
<dbReference type="SUPFAM" id="SSF89550">
    <property type="entry name" value="PHP domain-like"/>
    <property type="match status" value="1"/>
</dbReference>
<dbReference type="GO" id="GO:0030145">
    <property type="term" value="F:manganese ion binding"/>
    <property type="evidence" value="ECO:0007669"/>
    <property type="project" value="UniProtKB-UniRule"/>
</dbReference>
<dbReference type="AlphaFoldDB" id="A0A1V0PCY2"/>
<evidence type="ECO:0000256" key="2">
    <source>
        <dbReference type="ARBA" id="ARBA00022801"/>
    </source>
</evidence>
<proteinExistence type="inferred from homology"/>
<dbReference type="PANTHER" id="PTHR39181">
    <property type="entry name" value="TYROSINE-PROTEIN PHOSPHATASE YWQE"/>
    <property type="match status" value="1"/>
</dbReference>
<evidence type="ECO:0000256" key="4">
    <source>
        <dbReference type="ARBA" id="ARBA00051722"/>
    </source>
</evidence>
<dbReference type="Gene3D" id="3.20.20.140">
    <property type="entry name" value="Metal-dependent hydrolases"/>
    <property type="match status" value="1"/>
</dbReference>
<evidence type="ECO:0000256" key="3">
    <source>
        <dbReference type="ARBA" id="ARBA00022912"/>
    </source>
</evidence>
<dbReference type="RefSeq" id="WP_063280559.1">
    <property type="nucleotide sequence ID" value="NZ_CP016746.2"/>
</dbReference>
<sequence>MIDIHSHILPNIDDGSKSEYETLMLLTKAVEEKITDIVATPHYDNNYKPLKEIILSKVDFANQIAQKNDLAIKVHCGQEVRIYDDLISNLDKHLTIDNKGKSMLIEFPEDHVPLYAEKIFYDLQLKGIQPILVHPERNTAIMNKPNLLYNFVNRGVLTQITAGSIVGKFGKNAKKTAFKIIEHELVHLIASDVHHLKTRDFHMQKATKILKRKYGNSYSDYLLDNAEHLINNAPIYSGYPSSFN</sequence>
<dbReference type="GO" id="GO:0004725">
    <property type="term" value="F:protein tyrosine phosphatase activity"/>
    <property type="evidence" value="ECO:0007669"/>
    <property type="project" value="UniProtKB-UniRule"/>
</dbReference>
<evidence type="ECO:0000313" key="7">
    <source>
        <dbReference type="Proteomes" id="UP000191806"/>
    </source>
</evidence>
<name>A0A1V0PCY2_LACLC</name>
<dbReference type="EC" id="3.1.3.48" evidence="5"/>
<accession>A0A1V0PCY2</accession>
<reference evidence="6 7" key="1">
    <citation type="journal article" date="2017" name="BMC Genomics">
        <title>Comparative and functional genomics of the Lactococcus lactis taxon; insights into evolution and niche adaptation.</title>
        <authorList>
            <person name="Kelleher P."/>
            <person name="Bottacini F."/>
            <person name="Mahony J."/>
            <person name="Kilcawley K.N."/>
            <person name="van Sinderen D."/>
        </authorList>
    </citation>
    <scope>NUCLEOTIDE SEQUENCE [LARGE SCALE GENOMIC DNA]</scope>
    <source>
        <strain evidence="6 7">JM1</strain>
        <plasmid evidence="7">pmpjm1</plasmid>
    </source>
</reference>
<comment type="similarity">
    <text evidence="1 5">Belongs to the metallo-dependent hydrolases superfamily. CpsB/CapC family.</text>
</comment>
<evidence type="ECO:0000313" key="6">
    <source>
        <dbReference type="EMBL" id="ARE27123.1"/>
    </source>
</evidence>
<dbReference type="Pfam" id="PF19567">
    <property type="entry name" value="CpsB_CapC"/>
    <property type="match status" value="1"/>
</dbReference>
<organism evidence="6 7">
    <name type="scientific">Lactococcus lactis subsp. cremoris</name>
    <name type="common">Streptococcus cremoris</name>
    <dbReference type="NCBI Taxonomy" id="1359"/>
    <lineage>
        <taxon>Bacteria</taxon>
        <taxon>Bacillati</taxon>
        <taxon>Bacillota</taxon>
        <taxon>Bacilli</taxon>
        <taxon>Lactobacillales</taxon>
        <taxon>Streptococcaceae</taxon>
        <taxon>Lactococcus</taxon>
    </lineage>
</organism>
<dbReference type="Proteomes" id="UP000191806">
    <property type="component" value="Plasmid pJM1A"/>
</dbReference>